<dbReference type="AlphaFoldDB" id="A0A7Z9A1R1"/>
<reference evidence="2 3" key="1">
    <citation type="submission" date="2018-12" db="EMBL/GenBank/DDBJ databases">
        <authorList>
            <consortium name="Pathogen Informatics"/>
        </authorList>
    </citation>
    <scope>NUCLEOTIDE SEQUENCE [LARGE SCALE GENOMIC DNA]</scope>
    <source>
        <strain evidence="2 3">NCTC10207</strain>
    </source>
</reference>
<name>A0A7Z9A1R1_9MICC</name>
<accession>A0A7Z9A1R1</accession>
<dbReference type="RefSeq" id="WP_269471247.1">
    <property type="nucleotide sequence ID" value="NZ_LR134479.1"/>
</dbReference>
<keyword evidence="1" id="KW-0472">Membrane</keyword>
<evidence type="ECO:0000313" key="2">
    <source>
        <dbReference type="EMBL" id="VEI21996.1"/>
    </source>
</evidence>
<proteinExistence type="predicted"/>
<feature type="transmembrane region" description="Helical" evidence="1">
    <location>
        <begin position="17"/>
        <end position="35"/>
    </location>
</feature>
<evidence type="ECO:0000313" key="3">
    <source>
        <dbReference type="Proteomes" id="UP000282386"/>
    </source>
</evidence>
<protein>
    <submittedName>
        <fullName evidence="2">Uncharacterized protein</fullName>
    </submittedName>
</protein>
<keyword evidence="1" id="KW-0812">Transmembrane</keyword>
<dbReference type="Proteomes" id="UP000282386">
    <property type="component" value="Chromosome"/>
</dbReference>
<keyword evidence="1" id="KW-1133">Transmembrane helix</keyword>
<sequence>MSATYTARRIVWSSKSLIPMALAMIAAGFDFYVPVGSLRQV</sequence>
<organism evidence="2 3">
    <name type="scientific">Rothia aeria</name>
    <dbReference type="NCBI Taxonomy" id="172042"/>
    <lineage>
        <taxon>Bacteria</taxon>
        <taxon>Bacillati</taxon>
        <taxon>Actinomycetota</taxon>
        <taxon>Actinomycetes</taxon>
        <taxon>Micrococcales</taxon>
        <taxon>Micrococcaceae</taxon>
        <taxon>Rothia</taxon>
    </lineage>
</organism>
<dbReference type="EMBL" id="LR134479">
    <property type="protein sequence ID" value="VEI21996.1"/>
    <property type="molecule type" value="Genomic_DNA"/>
</dbReference>
<gene>
    <name evidence="2" type="ORF">NCTC10207_00062</name>
</gene>
<evidence type="ECO:0000256" key="1">
    <source>
        <dbReference type="SAM" id="Phobius"/>
    </source>
</evidence>